<dbReference type="CDD" id="cd06261">
    <property type="entry name" value="TM_PBP2"/>
    <property type="match status" value="1"/>
</dbReference>
<sequence>MHGGRGAMMRMVARRLAASGLSIFILVTLVFFMAHLTPGGPAYSILGLKANATSVAQLNARLGLNQPLLQQYGLWWWHLAHGRLGYSYLLNRPVGALLWRYELNTLVFYAIAISLSTGLSILLGLAQGVYFGRWPARLIGAFQLGFYALPPFFIAAMLVLWACVRHRWLPASGMVDLRLAHPGIASYAAHLVLPVITVTLFTTASLSRYFGEAVHEELGRDYVRTARAKGVGFTAILFTHVLRNALRPLVTMLGLSLPYIFTGGVIVESVFNYPGLGWLMWRSALAQDYPILIAIVLVIGLLTVLGNLLADVVNGLLDPRASYE</sequence>
<dbReference type="InterPro" id="IPR000515">
    <property type="entry name" value="MetI-like"/>
</dbReference>
<dbReference type="SUPFAM" id="SSF161098">
    <property type="entry name" value="MetI-like"/>
    <property type="match status" value="1"/>
</dbReference>
<evidence type="ECO:0000256" key="6">
    <source>
        <dbReference type="ARBA" id="ARBA00023136"/>
    </source>
</evidence>
<keyword evidence="5 7" id="KW-1133">Transmembrane helix</keyword>
<feature type="transmembrane region" description="Helical" evidence="7">
    <location>
        <begin position="291"/>
        <end position="310"/>
    </location>
</feature>
<reference evidence="10" key="1">
    <citation type="journal article" date="2019" name="Int. J. Syst. Evol. Microbiol.">
        <title>The Global Catalogue of Microorganisms (GCM) 10K type strain sequencing project: providing services to taxonomists for standard genome sequencing and annotation.</title>
        <authorList>
            <consortium name="The Broad Institute Genomics Platform"/>
            <consortium name="The Broad Institute Genome Sequencing Center for Infectious Disease"/>
            <person name="Wu L."/>
            <person name="Ma J."/>
        </authorList>
    </citation>
    <scope>NUCLEOTIDE SEQUENCE [LARGE SCALE GENOMIC DNA]</scope>
    <source>
        <strain evidence="10">NBRC 112502</strain>
    </source>
</reference>
<feature type="transmembrane region" description="Helical" evidence="7">
    <location>
        <begin position="144"/>
        <end position="164"/>
    </location>
</feature>
<dbReference type="Pfam" id="PF00528">
    <property type="entry name" value="BPD_transp_1"/>
    <property type="match status" value="1"/>
</dbReference>
<dbReference type="PROSITE" id="PS50928">
    <property type="entry name" value="ABC_TM1"/>
    <property type="match status" value="1"/>
</dbReference>
<dbReference type="Pfam" id="PF19300">
    <property type="entry name" value="BPD_transp_1_N"/>
    <property type="match status" value="1"/>
</dbReference>
<comment type="similarity">
    <text evidence="7">Belongs to the binding-protein-dependent transport system permease family.</text>
</comment>
<feature type="domain" description="ABC transmembrane type-1" evidence="8">
    <location>
        <begin position="102"/>
        <end position="310"/>
    </location>
</feature>
<keyword evidence="2 7" id="KW-0813">Transport</keyword>
<keyword evidence="4 7" id="KW-0812">Transmembrane</keyword>
<evidence type="ECO:0000259" key="8">
    <source>
        <dbReference type="PROSITE" id="PS50928"/>
    </source>
</evidence>
<accession>A0ABQ6AA02</accession>
<dbReference type="Gene3D" id="1.10.3720.10">
    <property type="entry name" value="MetI-like"/>
    <property type="match status" value="1"/>
</dbReference>
<gene>
    <name evidence="9" type="ORF">GCM10010909_34380</name>
</gene>
<dbReference type="RefSeq" id="WP_284259614.1">
    <property type="nucleotide sequence ID" value="NZ_BSOS01000094.1"/>
</dbReference>
<evidence type="ECO:0000313" key="9">
    <source>
        <dbReference type="EMBL" id="GLR68756.1"/>
    </source>
</evidence>
<evidence type="ECO:0000256" key="5">
    <source>
        <dbReference type="ARBA" id="ARBA00022989"/>
    </source>
</evidence>
<organism evidence="9 10">
    <name type="scientific">Acidocella aquatica</name>
    <dbReference type="NCBI Taxonomy" id="1922313"/>
    <lineage>
        <taxon>Bacteria</taxon>
        <taxon>Pseudomonadati</taxon>
        <taxon>Pseudomonadota</taxon>
        <taxon>Alphaproteobacteria</taxon>
        <taxon>Acetobacterales</taxon>
        <taxon>Acidocellaceae</taxon>
        <taxon>Acidocella</taxon>
    </lineage>
</organism>
<comment type="caution">
    <text evidence="9">The sequence shown here is derived from an EMBL/GenBank/DDBJ whole genome shotgun (WGS) entry which is preliminary data.</text>
</comment>
<feature type="transmembrane region" description="Helical" evidence="7">
    <location>
        <begin position="184"/>
        <end position="206"/>
    </location>
</feature>
<evidence type="ECO:0000256" key="3">
    <source>
        <dbReference type="ARBA" id="ARBA00022475"/>
    </source>
</evidence>
<dbReference type="Proteomes" id="UP001156641">
    <property type="component" value="Unassembled WGS sequence"/>
</dbReference>
<feature type="transmembrane region" description="Helical" evidence="7">
    <location>
        <begin position="12"/>
        <end position="34"/>
    </location>
</feature>
<feature type="transmembrane region" description="Helical" evidence="7">
    <location>
        <begin position="106"/>
        <end position="132"/>
    </location>
</feature>
<keyword evidence="3" id="KW-1003">Cell membrane</keyword>
<evidence type="ECO:0000313" key="10">
    <source>
        <dbReference type="Proteomes" id="UP001156641"/>
    </source>
</evidence>
<keyword evidence="6 7" id="KW-0472">Membrane</keyword>
<keyword evidence="10" id="KW-1185">Reference proteome</keyword>
<dbReference type="InterPro" id="IPR035906">
    <property type="entry name" value="MetI-like_sf"/>
</dbReference>
<evidence type="ECO:0000256" key="7">
    <source>
        <dbReference type="RuleBase" id="RU363032"/>
    </source>
</evidence>
<proteinExistence type="inferred from homology"/>
<evidence type="ECO:0000256" key="1">
    <source>
        <dbReference type="ARBA" id="ARBA00004651"/>
    </source>
</evidence>
<dbReference type="PANTHER" id="PTHR43163">
    <property type="entry name" value="DIPEPTIDE TRANSPORT SYSTEM PERMEASE PROTEIN DPPB-RELATED"/>
    <property type="match status" value="1"/>
</dbReference>
<feature type="transmembrane region" description="Helical" evidence="7">
    <location>
        <begin position="249"/>
        <end position="271"/>
    </location>
</feature>
<dbReference type="InterPro" id="IPR045621">
    <property type="entry name" value="BPD_transp_1_N"/>
</dbReference>
<dbReference type="EMBL" id="BSOS01000094">
    <property type="protein sequence ID" value="GLR68756.1"/>
    <property type="molecule type" value="Genomic_DNA"/>
</dbReference>
<evidence type="ECO:0000256" key="2">
    <source>
        <dbReference type="ARBA" id="ARBA00022448"/>
    </source>
</evidence>
<evidence type="ECO:0000256" key="4">
    <source>
        <dbReference type="ARBA" id="ARBA00022692"/>
    </source>
</evidence>
<protein>
    <submittedName>
        <fullName evidence="9">ABC transporter</fullName>
    </submittedName>
</protein>
<dbReference type="PANTHER" id="PTHR43163:SF9">
    <property type="entry name" value="ABC TRANSPORTER PERMEASE PROTEIN"/>
    <property type="match status" value="1"/>
</dbReference>
<comment type="subcellular location">
    <subcellularLocation>
        <location evidence="1 7">Cell membrane</location>
        <topology evidence="1 7">Multi-pass membrane protein</topology>
    </subcellularLocation>
</comment>
<name>A0ABQ6AA02_9PROT</name>